<dbReference type="EMBL" id="MLJW01001238">
    <property type="protein sequence ID" value="OIQ79302.1"/>
    <property type="molecule type" value="Genomic_DNA"/>
</dbReference>
<dbReference type="AlphaFoldDB" id="A0A1J5Q6L0"/>
<accession>A0A1J5Q6L0</accession>
<proteinExistence type="predicted"/>
<reference evidence="2" key="1">
    <citation type="submission" date="2016-10" db="EMBL/GenBank/DDBJ databases">
        <title>Sequence of Gallionella enrichment culture.</title>
        <authorList>
            <person name="Poehlein A."/>
            <person name="Muehling M."/>
            <person name="Daniel R."/>
        </authorList>
    </citation>
    <scope>NUCLEOTIDE SEQUENCE</scope>
</reference>
<gene>
    <name evidence="2" type="ORF">GALL_389660</name>
</gene>
<dbReference type="InterPro" id="IPR012654">
    <property type="entry name" value="CHP02391"/>
</dbReference>
<organism evidence="2">
    <name type="scientific">mine drainage metagenome</name>
    <dbReference type="NCBI Taxonomy" id="410659"/>
    <lineage>
        <taxon>unclassified sequences</taxon>
        <taxon>metagenomes</taxon>
        <taxon>ecological metagenomes</taxon>
    </lineage>
</organism>
<name>A0A1J5Q6L0_9ZZZZ</name>
<feature type="domain" description="Conserved hypothetical protein CHP02391" evidence="1">
    <location>
        <begin position="122"/>
        <end position="244"/>
    </location>
</feature>
<evidence type="ECO:0000259" key="1">
    <source>
        <dbReference type="Pfam" id="PF09509"/>
    </source>
</evidence>
<protein>
    <recommendedName>
        <fullName evidence="1">Conserved hypothetical protein CHP02391 domain-containing protein</fullName>
    </recommendedName>
</protein>
<dbReference type="Pfam" id="PF09509">
    <property type="entry name" value="Hypoth_Ymh"/>
    <property type="match status" value="1"/>
</dbReference>
<evidence type="ECO:0000313" key="2">
    <source>
        <dbReference type="EMBL" id="OIQ79302.1"/>
    </source>
</evidence>
<comment type="caution">
    <text evidence="2">The sequence shown here is derived from an EMBL/GenBank/DDBJ whole genome shotgun (WGS) entry which is preliminary data.</text>
</comment>
<sequence length="251" mass="26862">MDETAAVKRLQGVLRIIDTWGGLYDRRWGHRAPYAEEVSLDSEVHQGIDEVRQRARFARDIVEALGERDLAARIAEHEEGQFGGHPFSRARVALVEAIAILTQREELAELLGPAGPQLSASELHPAIWGAAAALWDDGHHRAAVQAASSRLEGLLQGIAGPAVAGENLAALFSTSGSAGGEPRLRLRGLSQGSRTFRSAQDGAAALIRGTFMSVRNVVSHPGSPDPEQAEALEMLAILSYVARLVDNSDVV</sequence>